<feature type="transmembrane region" description="Helical" evidence="2">
    <location>
        <begin position="36"/>
        <end position="56"/>
    </location>
</feature>
<evidence type="ECO:0000256" key="1">
    <source>
        <dbReference type="SAM" id="MobiDB-lite"/>
    </source>
</evidence>
<dbReference type="InterPro" id="IPR012098">
    <property type="entry name" value="SND3_fun"/>
</dbReference>
<feature type="region of interest" description="Disordered" evidence="1">
    <location>
        <begin position="162"/>
        <end position="183"/>
    </location>
</feature>
<organism evidence="3 4">
    <name type="scientific">Anncaliia algerae PRA339</name>
    <dbReference type="NCBI Taxonomy" id="1288291"/>
    <lineage>
        <taxon>Eukaryota</taxon>
        <taxon>Fungi</taxon>
        <taxon>Fungi incertae sedis</taxon>
        <taxon>Microsporidia</taxon>
        <taxon>Tubulinosematoidea</taxon>
        <taxon>Tubulinosematidae</taxon>
        <taxon>Anncaliia</taxon>
    </lineage>
</organism>
<dbReference type="EMBL" id="KK365141">
    <property type="protein sequence ID" value="KCZ81515.1"/>
    <property type="molecule type" value="Genomic_DNA"/>
</dbReference>
<keyword evidence="2" id="KW-1133">Transmembrane helix</keyword>
<dbReference type="HOGENOM" id="CLU_105537_0_0_1"/>
<dbReference type="OrthoDB" id="2190094at2759"/>
<dbReference type="AlphaFoldDB" id="A0A059F2V0"/>
<keyword evidence="2" id="KW-0812">Transmembrane</keyword>
<keyword evidence="2" id="KW-0472">Membrane</keyword>
<evidence type="ECO:0008006" key="5">
    <source>
        <dbReference type="Google" id="ProtNLM"/>
    </source>
</evidence>
<evidence type="ECO:0000313" key="3">
    <source>
        <dbReference type="EMBL" id="KCZ81515.1"/>
    </source>
</evidence>
<name>A0A059F2V0_9MICR</name>
<dbReference type="GO" id="GO:0045047">
    <property type="term" value="P:protein targeting to ER"/>
    <property type="evidence" value="ECO:0007669"/>
    <property type="project" value="InterPro"/>
</dbReference>
<evidence type="ECO:0000313" key="4">
    <source>
        <dbReference type="Proteomes" id="UP000030655"/>
    </source>
</evidence>
<keyword evidence="4" id="KW-1185">Reference proteome</keyword>
<sequence length="183" mass="21496">MSVSYTTIDEGSNVIISLILMQSLKKMPAFSDNSIWIIRGVFVAALMMQIYLLYFIKKKITTVNDQRTLQVPKVNGEEEENEEITYSEYDRRECDKLLKALLIQSAITVFIHLKWNVLQPLIIQSITPLKSYFLKPLFCIYLRSKDMLRPYENNKLFGKTVEEEKEIETEKDKDSKKKKKKED</sequence>
<dbReference type="Proteomes" id="UP000030655">
    <property type="component" value="Unassembled WGS sequence"/>
</dbReference>
<dbReference type="Pfam" id="PF10032">
    <property type="entry name" value="Pho88"/>
    <property type="match status" value="1"/>
</dbReference>
<protein>
    <recommendedName>
        <fullName evidence="5">Inorganic phosphate transporter</fullName>
    </recommendedName>
</protein>
<dbReference type="GO" id="GO:0005783">
    <property type="term" value="C:endoplasmic reticulum"/>
    <property type="evidence" value="ECO:0007669"/>
    <property type="project" value="InterPro"/>
</dbReference>
<reference evidence="4" key="1">
    <citation type="submission" date="2013-02" db="EMBL/GenBank/DDBJ databases">
        <authorList>
            <consortium name="The Broad Institute Genome Sequencing Platform"/>
            <person name="Cuomo C."/>
            <person name="Becnel J."/>
            <person name="Sanscrainte N."/>
            <person name="Walker B."/>
            <person name="Young S.K."/>
            <person name="Zeng Q."/>
            <person name="Gargeya S."/>
            <person name="Fitzgerald M."/>
            <person name="Haas B."/>
            <person name="Abouelleil A."/>
            <person name="Alvarado L."/>
            <person name="Arachchi H.M."/>
            <person name="Berlin A.M."/>
            <person name="Chapman S.B."/>
            <person name="Dewar J."/>
            <person name="Goldberg J."/>
            <person name="Griggs A."/>
            <person name="Gujja S."/>
            <person name="Hansen M."/>
            <person name="Howarth C."/>
            <person name="Imamovic A."/>
            <person name="Larimer J."/>
            <person name="McCowan C."/>
            <person name="Murphy C."/>
            <person name="Neiman D."/>
            <person name="Pearson M."/>
            <person name="Priest M."/>
            <person name="Roberts A."/>
            <person name="Saif S."/>
            <person name="Shea T."/>
            <person name="Sisk P."/>
            <person name="Sykes S."/>
            <person name="Wortman J."/>
            <person name="Nusbaum C."/>
            <person name="Birren B."/>
        </authorList>
    </citation>
    <scope>NUCLEOTIDE SEQUENCE [LARGE SCALE GENOMIC DNA]</scope>
    <source>
        <strain evidence="4">PRA339</strain>
    </source>
</reference>
<dbReference type="STRING" id="1288291.A0A059F2V0"/>
<dbReference type="PANTHER" id="PTHR28112:SF1">
    <property type="entry name" value="SRP-INDEPENDENT TARGETING PROTEIN 3"/>
    <property type="match status" value="1"/>
</dbReference>
<accession>A0A059F2V0</accession>
<dbReference type="PANTHER" id="PTHR28112">
    <property type="entry name" value="SRP-INDEPENDENT TARGETING PROTEIN 3"/>
    <property type="match status" value="1"/>
</dbReference>
<reference evidence="3 4" key="2">
    <citation type="submission" date="2014-03" db="EMBL/GenBank/DDBJ databases">
        <title>The Genome Sequence of Anncaliia algerae insect isolate PRA339.</title>
        <authorList>
            <consortium name="The Broad Institute Genome Sequencing Platform"/>
            <consortium name="The Broad Institute Genome Sequencing Center for Infectious Disease"/>
            <person name="Cuomo C."/>
            <person name="Becnel J."/>
            <person name="Sanscrainte N."/>
            <person name="Walker B."/>
            <person name="Young S.K."/>
            <person name="Zeng Q."/>
            <person name="Gargeya S."/>
            <person name="Fitzgerald M."/>
            <person name="Haas B."/>
            <person name="Abouelleil A."/>
            <person name="Alvarado L."/>
            <person name="Arachchi H.M."/>
            <person name="Berlin A.M."/>
            <person name="Chapman S.B."/>
            <person name="Dewar J."/>
            <person name="Goldberg J."/>
            <person name="Griggs A."/>
            <person name="Gujja S."/>
            <person name="Hansen M."/>
            <person name="Howarth C."/>
            <person name="Imamovic A."/>
            <person name="Larimer J."/>
            <person name="McCowan C."/>
            <person name="Murphy C."/>
            <person name="Neiman D."/>
            <person name="Pearson M."/>
            <person name="Priest M."/>
            <person name="Roberts A."/>
            <person name="Saif S."/>
            <person name="Shea T."/>
            <person name="Sisk P."/>
            <person name="Sykes S."/>
            <person name="Wortman J."/>
            <person name="Nusbaum C."/>
            <person name="Birren B."/>
        </authorList>
    </citation>
    <scope>NUCLEOTIDE SEQUENCE [LARGE SCALE GENOMIC DNA]</scope>
    <source>
        <strain evidence="3 4">PRA339</strain>
    </source>
</reference>
<evidence type="ECO:0000256" key="2">
    <source>
        <dbReference type="SAM" id="Phobius"/>
    </source>
</evidence>
<gene>
    <name evidence="3" type="ORF">H312_01093</name>
</gene>
<feature type="compositionally biased region" description="Basic and acidic residues" evidence="1">
    <location>
        <begin position="168"/>
        <end position="183"/>
    </location>
</feature>
<proteinExistence type="predicted"/>
<dbReference type="GO" id="GO:0005739">
    <property type="term" value="C:mitochondrion"/>
    <property type="evidence" value="ECO:0007669"/>
    <property type="project" value="TreeGrafter"/>
</dbReference>
<dbReference type="VEuPathDB" id="MicrosporidiaDB:H312_01093"/>